<dbReference type="AlphaFoldDB" id="A1ZQ50"/>
<accession>A1ZQ50</accession>
<name>A1ZQ50_MICM2</name>
<keyword evidence="2" id="KW-1185">Reference proteome</keyword>
<reference evidence="1 2" key="1">
    <citation type="submission" date="2007-01" db="EMBL/GenBank/DDBJ databases">
        <authorList>
            <person name="Haygood M."/>
            <person name="Podell S."/>
            <person name="Anderson C."/>
            <person name="Hopkinson B."/>
            <person name="Roe K."/>
            <person name="Barbeau K."/>
            <person name="Gaasterland T."/>
            <person name="Ferriera S."/>
            <person name="Johnson J."/>
            <person name="Kravitz S."/>
            <person name="Beeson K."/>
            <person name="Sutton G."/>
            <person name="Rogers Y.-H."/>
            <person name="Friedman R."/>
            <person name="Frazier M."/>
            <person name="Venter J.C."/>
        </authorList>
    </citation>
    <scope>NUCLEOTIDE SEQUENCE [LARGE SCALE GENOMIC DNA]</scope>
    <source>
        <strain evidence="1 2">ATCC 23134</strain>
    </source>
</reference>
<evidence type="ECO:0000313" key="2">
    <source>
        <dbReference type="Proteomes" id="UP000004095"/>
    </source>
</evidence>
<sequence>MHLVRLIFCKKALEESVQTYTSWAYFHRESIGKYSKITRLLQEK</sequence>
<proteinExistence type="predicted"/>
<comment type="caution">
    <text evidence="1">The sequence shown here is derived from an EMBL/GenBank/DDBJ whole genome shotgun (WGS) entry which is preliminary data.</text>
</comment>
<evidence type="ECO:0000313" key="1">
    <source>
        <dbReference type="EMBL" id="EAY27460.1"/>
    </source>
</evidence>
<gene>
    <name evidence="1" type="ORF">M23134_06861</name>
</gene>
<organism evidence="1 2">
    <name type="scientific">Microscilla marina ATCC 23134</name>
    <dbReference type="NCBI Taxonomy" id="313606"/>
    <lineage>
        <taxon>Bacteria</taxon>
        <taxon>Pseudomonadati</taxon>
        <taxon>Bacteroidota</taxon>
        <taxon>Cytophagia</taxon>
        <taxon>Cytophagales</taxon>
        <taxon>Microscillaceae</taxon>
        <taxon>Microscilla</taxon>
    </lineage>
</organism>
<dbReference type="EMBL" id="AAWS01000023">
    <property type="protein sequence ID" value="EAY27460.1"/>
    <property type="molecule type" value="Genomic_DNA"/>
</dbReference>
<dbReference type="Proteomes" id="UP000004095">
    <property type="component" value="Unassembled WGS sequence"/>
</dbReference>
<protein>
    <submittedName>
        <fullName evidence="1">Uncharacterized protein</fullName>
    </submittedName>
</protein>